<accession>A0ABW1G1B8</accession>
<gene>
    <name evidence="1" type="ORF">ACFP3V_11805</name>
</gene>
<dbReference type="InterPro" id="IPR027472">
    <property type="entry name" value="Pput2613-NH3ase"/>
</dbReference>
<keyword evidence="2" id="KW-1185">Reference proteome</keyword>
<protein>
    <submittedName>
        <fullName evidence="1">Uncharacterized protein</fullName>
    </submittedName>
</protein>
<proteinExistence type="predicted"/>
<dbReference type="EMBL" id="JBHSQJ010000046">
    <property type="protein sequence ID" value="MFC5907898.1"/>
    <property type="molecule type" value="Genomic_DNA"/>
</dbReference>
<organism evidence="1 2">
    <name type="scientific">Streptacidiphilus monticola</name>
    <dbReference type="NCBI Taxonomy" id="2161674"/>
    <lineage>
        <taxon>Bacteria</taxon>
        <taxon>Bacillati</taxon>
        <taxon>Actinomycetota</taxon>
        <taxon>Actinomycetes</taxon>
        <taxon>Kitasatosporales</taxon>
        <taxon>Streptomycetaceae</taxon>
        <taxon>Streptacidiphilus</taxon>
    </lineage>
</organism>
<dbReference type="Pfam" id="PF14427">
    <property type="entry name" value="Pput2613-deam"/>
    <property type="match status" value="1"/>
</dbReference>
<evidence type="ECO:0000313" key="2">
    <source>
        <dbReference type="Proteomes" id="UP001596174"/>
    </source>
</evidence>
<evidence type="ECO:0000313" key="1">
    <source>
        <dbReference type="EMBL" id="MFC5907898.1"/>
    </source>
</evidence>
<name>A0ABW1G1B8_9ACTN</name>
<sequence length="106" mass="11085">MAGSVPILVHNTNCVPNHIAKVTVYDANGVARGAAPGEEGPATYWAGDRTPEEAAQGKWKGGMATHTEARATRAAGSPWPYWVTGELGLYLGGREWSPAVLVARAG</sequence>
<dbReference type="Proteomes" id="UP001596174">
    <property type="component" value="Unassembled WGS sequence"/>
</dbReference>
<reference evidence="2" key="1">
    <citation type="journal article" date="2019" name="Int. J. Syst. Evol. Microbiol.">
        <title>The Global Catalogue of Microorganisms (GCM) 10K type strain sequencing project: providing services to taxonomists for standard genome sequencing and annotation.</title>
        <authorList>
            <consortium name="The Broad Institute Genomics Platform"/>
            <consortium name="The Broad Institute Genome Sequencing Center for Infectious Disease"/>
            <person name="Wu L."/>
            <person name="Ma J."/>
        </authorList>
    </citation>
    <scope>NUCLEOTIDE SEQUENCE [LARGE SCALE GENOMIC DNA]</scope>
    <source>
        <strain evidence="2">JCM 4816</strain>
    </source>
</reference>
<comment type="caution">
    <text evidence="1">The sequence shown here is derived from an EMBL/GenBank/DDBJ whole genome shotgun (WGS) entry which is preliminary data.</text>
</comment>
<dbReference type="RefSeq" id="WP_380582782.1">
    <property type="nucleotide sequence ID" value="NZ_JBHSQJ010000046.1"/>
</dbReference>